<keyword evidence="3" id="KW-1185">Reference proteome</keyword>
<accession>A0ABU8FGI2</accession>
<evidence type="ECO:0000313" key="2">
    <source>
        <dbReference type="EMBL" id="MEI4801796.1"/>
    </source>
</evidence>
<keyword evidence="1" id="KW-1133">Transmembrane helix</keyword>
<dbReference type="RefSeq" id="WP_336472436.1">
    <property type="nucleotide sequence ID" value="NZ_JBAWSX010000005.1"/>
</dbReference>
<dbReference type="Proteomes" id="UP001372526">
    <property type="component" value="Unassembled WGS sequence"/>
</dbReference>
<evidence type="ECO:0008006" key="4">
    <source>
        <dbReference type="Google" id="ProtNLM"/>
    </source>
</evidence>
<dbReference type="EMBL" id="JBAWSX010000005">
    <property type="protein sequence ID" value="MEI4801796.1"/>
    <property type="molecule type" value="Genomic_DNA"/>
</dbReference>
<organism evidence="2 3">
    <name type="scientific">Bacillus bruguierae</name>
    <dbReference type="NCBI Taxonomy" id="3127667"/>
    <lineage>
        <taxon>Bacteria</taxon>
        <taxon>Bacillati</taxon>
        <taxon>Bacillota</taxon>
        <taxon>Bacilli</taxon>
        <taxon>Bacillales</taxon>
        <taxon>Bacillaceae</taxon>
        <taxon>Bacillus</taxon>
    </lineage>
</organism>
<feature type="transmembrane region" description="Helical" evidence="1">
    <location>
        <begin position="62"/>
        <end position="89"/>
    </location>
</feature>
<keyword evidence="1" id="KW-0812">Transmembrane</keyword>
<reference evidence="2 3" key="1">
    <citation type="submission" date="2024-01" db="EMBL/GenBank/DDBJ databases">
        <title>Seven novel Bacillus-like species.</title>
        <authorList>
            <person name="Liu G."/>
        </authorList>
    </citation>
    <scope>NUCLEOTIDE SEQUENCE [LARGE SCALE GENOMIC DNA]</scope>
    <source>
        <strain evidence="2 3">FJAT-51639</strain>
    </source>
</reference>
<feature type="transmembrane region" description="Helical" evidence="1">
    <location>
        <begin position="32"/>
        <end position="50"/>
    </location>
</feature>
<protein>
    <recommendedName>
        <fullName evidence="4">DUF4064 domain-containing protein</fullName>
    </recommendedName>
</protein>
<evidence type="ECO:0000256" key="1">
    <source>
        <dbReference type="SAM" id="Phobius"/>
    </source>
</evidence>
<name>A0ABU8FGI2_9BACI</name>
<evidence type="ECO:0000313" key="3">
    <source>
        <dbReference type="Proteomes" id="UP001372526"/>
    </source>
</evidence>
<feature type="transmembrane region" description="Helical" evidence="1">
    <location>
        <begin position="7"/>
        <end position="26"/>
    </location>
</feature>
<proteinExistence type="predicted"/>
<gene>
    <name evidence="2" type="ORF">WAZ07_10730</name>
</gene>
<sequence>MKAVVKALKWTTGIFHLLLIHCYLLQGLIYLYGIPLLAIITLHIITILLAKKEGMKTYANYIGILTALVAFFPYIEIVLHIIAAIFLLLDASSTNIKEVNDSY</sequence>
<comment type="caution">
    <text evidence="2">The sequence shown here is derived from an EMBL/GenBank/DDBJ whole genome shotgun (WGS) entry which is preliminary data.</text>
</comment>
<keyword evidence="1" id="KW-0472">Membrane</keyword>